<protein>
    <submittedName>
        <fullName evidence="2">Uncharacterized protein</fullName>
    </submittedName>
</protein>
<dbReference type="AlphaFoldDB" id="A0A0V1DPG6"/>
<proteinExistence type="predicted"/>
<reference evidence="2 3" key="1">
    <citation type="submission" date="2015-01" db="EMBL/GenBank/DDBJ databases">
        <title>Evolution of Trichinella species and genotypes.</title>
        <authorList>
            <person name="Korhonen P.K."/>
            <person name="Edoardo P."/>
            <person name="Giuseppe L.R."/>
            <person name="Gasser R.B."/>
        </authorList>
    </citation>
    <scope>NUCLEOTIDE SEQUENCE [LARGE SCALE GENOMIC DNA]</scope>
    <source>
        <strain evidence="2">ISS470</strain>
    </source>
</reference>
<evidence type="ECO:0000313" key="2">
    <source>
        <dbReference type="EMBL" id="KRY63332.1"/>
    </source>
</evidence>
<keyword evidence="3" id="KW-1185">Reference proteome</keyword>
<evidence type="ECO:0000313" key="1">
    <source>
        <dbReference type="EMBL" id="KRY62533.1"/>
    </source>
</evidence>
<dbReference type="EMBL" id="JYDT01002422">
    <property type="protein sequence ID" value="KRY63332.1"/>
    <property type="molecule type" value="Genomic_DNA"/>
</dbReference>
<dbReference type="EMBL" id="JYDT01003283">
    <property type="protein sequence ID" value="KRY62533.1"/>
    <property type="molecule type" value="Genomic_DNA"/>
</dbReference>
<organism evidence="2 3">
    <name type="scientific">Trichinella pseudospiralis</name>
    <name type="common">Parasitic roundworm</name>
    <dbReference type="NCBI Taxonomy" id="6337"/>
    <lineage>
        <taxon>Eukaryota</taxon>
        <taxon>Metazoa</taxon>
        <taxon>Ecdysozoa</taxon>
        <taxon>Nematoda</taxon>
        <taxon>Enoplea</taxon>
        <taxon>Dorylaimia</taxon>
        <taxon>Trichinellida</taxon>
        <taxon>Trichinellidae</taxon>
        <taxon>Trichinella</taxon>
    </lineage>
</organism>
<comment type="caution">
    <text evidence="2">The sequence shown here is derived from an EMBL/GenBank/DDBJ whole genome shotgun (WGS) entry which is preliminary data.</text>
</comment>
<evidence type="ECO:0000313" key="3">
    <source>
        <dbReference type="Proteomes" id="UP000054995"/>
    </source>
</evidence>
<dbReference type="Proteomes" id="UP000054995">
    <property type="component" value="Unassembled WGS sequence"/>
</dbReference>
<name>A0A0V1DPG6_TRIPS</name>
<sequence length="36" mass="3818">MKSPGCAIQLVINVTVVQKKHLQGTINSSALILNVV</sequence>
<accession>A0A0V1DPG6</accession>
<gene>
    <name evidence="1" type="ORF">T4D_11238</name>
    <name evidence="2" type="ORF">T4D_8458</name>
</gene>